<dbReference type="GO" id="GO:2000032">
    <property type="term" value="P:regulation of secondary shoot formation"/>
    <property type="evidence" value="ECO:0007669"/>
    <property type="project" value="TreeGrafter"/>
</dbReference>
<keyword evidence="2" id="KW-0217">Developmental protein</keyword>
<dbReference type="PROSITE" id="PS51369">
    <property type="entry name" value="TCP"/>
    <property type="match status" value="1"/>
</dbReference>
<keyword evidence="4" id="KW-0238">DNA-binding</keyword>
<comment type="caution">
    <text evidence="10">The sequence shown here is derived from an EMBL/GenBank/DDBJ whole genome shotgun (WGS) entry which is preliminary data.</text>
</comment>
<protein>
    <submittedName>
        <fullName evidence="10">Transcription factor CYCLOIDEA</fullName>
    </submittedName>
</protein>
<dbReference type="PANTHER" id="PTHR31072:SF87">
    <property type="entry name" value="TRANSCRIPTION FACTOR TCP12"/>
    <property type="match status" value="1"/>
</dbReference>
<evidence type="ECO:0000256" key="2">
    <source>
        <dbReference type="ARBA" id="ARBA00022473"/>
    </source>
</evidence>
<feature type="region of interest" description="Disordered" evidence="7">
    <location>
        <begin position="99"/>
        <end position="139"/>
    </location>
</feature>
<reference evidence="10" key="2">
    <citation type="submission" date="2023-05" db="EMBL/GenBank/DDBJ databases">
        <authorList>
            <person name="Schelkunov M.I."/>
        </authorList>
    </citation>
    <scope>NUCLEOTIDE SEQUENCE</scope>
    <source>
        <strain evidence="10">Hsosn_3</strain>
        <tissue evidence="10">Leaf</tissue>
    </source>
</reference>
<keyword evidence="3" id="KW-0805">Transcription regulation</keyword>
<keyword evidence="5" id="KW-0804">Transcription</keyword>
<feature type="region of interest" description="Disordered" evidence="7">
    <location>
        <begin position="203"/>
        <end position="237"/>
    </location>
</feature>
<comment type="subcellular location">
    <subcellularLocation>
        <location evidence="1">Nucleus</location>
    </subcellularLocation>
</comment>
<gene>
    <name evidence="10" type="ORF">POM88_018096</name>
</gene>
<evidence type="ECO:0000256" key="1">
    <source>
        <dbReference type="ARBA" id="ARBA00004123"/>
    </source>
</evidence>
<evidence type="ECO:0000259" key="8">
    <source>
        <dbReference type="PROSITE" id="PS51369"/>
    </source>
</evidence>
<reference evidence="10" key="1">
    <citation type="submission" date="2023-02" db="EMBL/GenBank/DDBJ databases">
        <title>Genome of toxic invasive species Heracleum sosnowskyi carries increased number of genes despite the absence of recent whole-genome duplications.</title>
        <authorList>
            <person name="Schelkunov M."/>
            <person name="Shtratnikova V."/>
            <person name="Makarenko M."/>
            <person name="Klepikova A."/>
            <person name="Omelchenko D."/>
            <person name="Novikova G."/>
            <person name="Obukhova E."/>
            <person name="Bogdanov V."/>
            <person name="Penin A."/>
            <person name="Logacheva M."/>
        </authorList>
    </citation>
    <scope>NUCLEOTIDE SEQUENCE</scope>
    <source>
        <strain evidence="10">Hsosn_3</strain>
        <tissue evidence="10">Leaf</tissue>
    </source>
</reference>
<evidence type="ECO:0000313" key="10">
    <source>
        <dbReference type="EMBL" id="KAK1389918.1"/>
    </source>
</evidence>
<feature type="domain" description="TCP" evidence="8">
    <location>
        <begin position="128"/>
        <end position="186"/>
    </location>
</feature>
<sequence length="369" mass="42135">MSVISYSHDVDLEPQYRNPNSAATNPQQLEVEVPPFPQNFPSPPFYENQLLIGTMAADLTQQTNYLGPIWNEPLPRVDVINMNTAQEIYTINYTSPAGTHLRSDPSDHSSKMKKSTFNKGSTARKSGKKDRHSKINTAQGVRDRRMRLSLHIARQFFDLQDMLGYDKASKTIDWLFSKSKKAIKQLKCSRGQIPQMNHKIVYRNGSRPGEKSEQKRKVNIEAPEKERDSGLKTAKKSVTSRNTKYIAKELRDEARARARERTREKMMIRCLENSNFNFCDEAHNLAHLGPAEYLALLNATASSSGSISCSMYNYDEENGDIFTGELDSFSKNLCYTGNWEITPEYSNPNSINFHEDPGYHFQYSDHNQV</sequence>
<organism evidence="10 11">
    <name type="scientific">Heracleum sosnowskyi</name>
    <dbReference type="NCBI Taxonomy" id="360622"/>
    <lineage>
        <taxon>Eukaryota</taxon>
        <taxon>Viridiplantae</taxon>
        <taxon>Streptophyta</taxon>
        <taxon>Embryophyta</taxon>
        <taxon>Tracheophyta</taxon>
        <taxon>Spermatophyta</taxon>
        <taxon>Magnoliopsida</taxon>
        <taxon>eudicotyledons</taxon>
        <taxon>Gunneridae</taxon>
        <taxon>Pentapetalae</taxon>
        <taxon>asterids</taxon>
        <taxon>campanulids</taxon>
        <taxon>Apiales</taxon>
        <taxon>Apiaceae</taxon>
        <taxon>Apioideae</taxon>
        <taxon>apioid superclade</taxon>
        <taxon>Tordylieae</taxon>
        <taxon>Tordyliinae</taxon>
        <taxon>Heracleum</taxon>
    </lineage>
</organism>
<proteinExistence type="predicted"/>
<feature type="domain" description="R" evidence="9">
    <location>
        <begin position="248"/>
        <end position="265"/>
    </location>
</feature>
<keyword evidence="11" id="KW-1185">Reference proteome</keyword>
<evidence type="ECO:0000256" key="7">
    <source>
        <dbReference type="SAM" id="MobiDB-lite"/>
    </source>
</evidence>
<dbReference type="GO" id="GO:0003700">
    <property type="term" value="F:DNA-binding transcription factor activity"/>
    <property type="evidence" value="ECO:0007669"/>
    <property type="project" value="InterPro"/>
</dbReference>
<dbReference type="GO" id="GO:0005634">
    <property type="term" value="C:nucleus"/>
    <property type="evidence" value="ECO:0007669"/>
    <property type="project" value="UniProtKB-SubCell"/>
</dbReference>
<feature type="compositionally biased region" description="Basic and acidic residues" evidence="7">
    <location>
        <begin position="208"/>
        <end position="230"/>
    </location>
</feature>
<dbReference type="PROSITE" id="PS51370">
    <property type="entry name" value="R"/>
    <property type="match status" value="1"/>
</dbReference>
<dbReference type="InterPro" id="IPR017887">
    <property type="entry name" value="TF_TCP_subgr"/>
</dbReference>
<dbReference type="InterPro" id="IPR005333">
    <property type="entry name" value="Transcription_factor_TCP"/>
</dbReference>
<dbReference type="Pfam" id="PF03634">
    <property type="entry name" value="TCP"/>
    <property type="match status" value="1"/>
</dbReference>
<accession>A0AAD8IRN3</accession>
<evidence type="ECO:0000256" key="6">
    <source>
        <dbReference type="ARBA" id="ARBA00023242"/>
    </source>
</evidence>
<feature type="region of interest" description="Disordered" evidence="7">
    <location>
        <begin position="1"/>
        <end position="22"/>
    </location>
</feature>
<name>A0AAD8IRN3_9APIA</name>
<dbReference type="PANTHER" id="PTHR31072">
    <property type="entry name" value="TRANSCRIPTION FACTOR TCP4-RELATED"/>
    <property type="match status" value="1"/>
</dbReference>
<dbReference type="InterPro" id="IPR017888">
    <property type="entry name" value="CYC/TB1_R_domain"/>
</dbReference>
<evidence type="ECO:0000256" key="5">
    <source>
        <dbReference type="ARBA" id="ARBA00023163"/>
    </source>
</evidence>
<feature type="compositionally biased region" description="Basic residues" evidence="7">
    <location>
        <begin position="125"/>
        <end position="134"/>
    </location>
</feature>
<feature type="compositionally biased region" description="Basic and acidic residues" evidence="7">
    <location>
        <begin position="101"/>
        <end position="110"/>
    </location>
</feature>
<keyword evidence="6" id="KW-0539">Nucleus</keyword>
<dbReference type="AlphaFoldDB" id="A0AAD8IRN3"/>
<evidence type="ECO:0000313" key="11">
    <source>
        <dbReference type="Proteomes" id="UP001237642"/>
    </source>
</evidence>
<dbReference type="Proteomes" id="UP001237642">
    <property type="component" value="Unassembled WGS sequence"/>
</dbReference>
<evidence type="ECO:0000259" key="9">
    <source>
        <dbReference type="PROSITE" id="PS51370"/>
    </source>
</evidence>
<dbReference type="GO" id="GO:0043565">
    <property type="term" value="F:sequence-specific DNA binding"/>
    <property type="evidence" value="ECO:0007669"/>
    <property type="project" value="TreeGrafter"/>
</dbReference>
<dbReference type="EMBL" id="JAUIZM010000004">
    <property type="protein sequence ID" value="KAK1389918.1"/>
    <property type="molecule type" value="Genomic_DNA"/>
</dbReference>
<evidence type="ECO:0000256" key="4">
    <source>
        <dbReference type="ARBA" id="ARBA00023125"/>
    </source>
</evidence>
<evidence type="ECO:0000256" key="3">
    <source>
        <dbReference type="ARBA" id="ARBA00023015"/>
    </source>
</evidence>